<dbReference type="EMBL" id="AXCR01000001">
    <property type="protein sequence ID" value="KJR89157.1"/>
    <property type="molecule type" value="Genomic_DNA"/>
</dbReference>
<dbReference type="AlphaFoldDB" id="A0A0F2MHQ6"/>
<dbReference type="KEGG" id="ssck:SPSK_06654"/>
<dbReference type="RefSeq" id="XP_016591833.1">
    <property type="nucleotide sequence ID" value="XM_016733355.1"/>
</dbReference>
<reference evidence="1 2" key="2">
    <citation type="journal article" date="2015" name="Eukaryot. Cell">
        <title>Asexual propagation of a virulent clone complex in a human and feline outbreak of sporotrichosis.</title>
        <authorList>
            <person name="Teixeira Mde M."/>
            <person name="Rodrigues A.M."/>
            <person name="Tsui C.K."/>
            <person name="de Almeida L.G."/>
            <person name="Van Diepeningen A.D."/>
            <person name="van den Ende B.G."/>
            <person name="Fernandes G.F."/>
            <person name="Kano R."/>
            <person name="Hamelin R.C."/>
            <person name="Lopes-Bezerra L.M."/>
            <person name="Vasconcelos A.T."/>
            <person name="de Hoog S."/>
            <person name="de Camargo Z.P."/>
            <person name="Felipe M.S."/>
        </authorList>
    </citation>
    <scope>NUCLEOTIDE SEQUENCE [LARGE SCALE GENOMIC DNA]</scope>
    <source>
        <strain evidence="1 2">1099-18</strain>
    </source>
</reference>
<dbReference type="GeneID" id="27668632"/>
<gene>
    <name evidence="1" type="ORF">SPSK_06654</name>
</gene>
<accession>A0A0F2MHQ6</accession>
<organism evidence="1 2">
    <name type="scientific">Sporothrix schenckii 1099-18</name>
    <dbReference type="NCBI Taxonomy" id="1397361"/>
    <lineage>
        <taxon>Eukaryota</taxon>
        <taxon>Fungi</taxon>
        <taxon>Dikarya</taxon>
        <taxon>Ascomycota</taxon>
        <taxon>Pezizomycotina</taxon>
        <taxon>Sordariomycetes</taxon>
        <taxon>Sordariomycetidae</taxon>
        <taxon>Ophiostomatales</taxon>
        <taxon>Ophiostomataceae</taxon>
        <taxon>Sporothrix</taxon>
    </lineage>
</organism>
<proteinExistence type="predicted"/>
<evidence type="ECO:0000313" key="1">
    <source>
        <dbReference type="EMBL" id="KJR89157.1"/>
    </source>
</evidence>
<sequence>MFARRSEGLQFMQVSSWLLLAETSSGRVVGVANNGTPGMLRAPVPAERPIFKQCLSNVARLVGLAGRLTGHGGGGRRALGWFLAEQGLTPISSLKSIAIRVMLSLISGVDNAQQAV</sequence>
<comment type="caution">
    <text evidence="1">The sequence shown here is derived from an EMBL/GenBank/DDBJ whole genome shotgun (WGS) entry which is preliminary data.</text>
</comment>
<evidence type="ECO:0000313" key="2">
    <source>
        <dbReference type="Proteomes" id="UP000033710"/>
    </source>
</evidence>
<protein>
    <submittedName>
        <fullName evidence="1">Uncharacterized protein</fullName>
    </submittedName>
</protein>
<reference evidence="1 2" key="1">
    <citation type="journal article" date="2014" name="BMC Genomics">
        <title>Comparative genomics of the major fungal agents of human and animal Sporotrichosis: Sporothrix schenckii and Sporothrix brasiliensis.</title>
        <authorList>
            <person name="Teixeira M.M."/>
            <person name="de Almeida L.G."/>
            <person name="Kubitschek-Barreira P."/>
            <person name="Alves F.L."/>
            <person name="Kioshima E.S."/>
            <person name="Abadio A.K."/>
            <person name="Fernandes L."/>
            <person name="Derengowski L.S."/>
            <person name="Ferreira K.S."/>
            <person name="Souza R.C."/>
            <person name="Ruiz J.C."/>
            <person name="de Andrade N.C."/>
            <person name="Paes H.C."/>
            <person name="Nicola A.M."/>
            <person name="Albuquerque P."/>
            <person name="Gerber A.L."/>
            <person name="Martins V.P."/>
            <person name="Peconick L.D."/>
            <person name="Neto A.V."/>
            <person name="Chaucanez C.B."/>
            <person name="Silva P.A."/>
            <person name="Cunha O.L."/>
            <person name="de Oliveira F.F."/>
            <person name="dos Santos T.C."/>
            <person name="Barros A.L."/>
            <person name="Soares M.A."/>
            <person name="de Oliveira L.M."/>
            <person name="Marini M.M."/>
            <person name="Villalobos-Duno H."/>
            <person name="Cunha M.M."/>
            <person name="de Hoog S."/>
            <person name="da Silveira J.F."/>
            <person name="Henrissat B."/>
            <person name="Nino-Vega G.A."/>
            <person name="Cisalpino P.S."/>
            <person name="Mora-Montes H.M."/>
            <person name="Almeida S.R."/>
            <person name="Stajich J.E."/>
            <person name="Lopes-Bezerra L.M."/>
            <person name="Vasconcelos A.T."/>
            <person name="Felipe M.S."/>
        </authorList>
    </citation>
    <scope>NUCLEOTIDE SEQUENCE [LARGE SCALE GENOMIC DNA]</scope>
    <source>
        <strain evidence="1 2">1099-18</strain>
    </source>
</reference>
<dbReference type="VEuPathDB" id="FungiDB:SPSK_06654"/>
<name>A0A0F2MHQ6_SPOSC</name>
<dbReference type="Proteomes" id="UP000033710">
    <property type="component" value="Unassembled WGS sequence"/>
</dbReference>